<dbReference type="InterPro" id="IPR002067">
    <property type="entry name" value="MCP"/>
</dbReference>
<accession>A0A9W8AQY9</accession>
<dbReference type="InterPro" id="IPR018108">
    <property type="entry name" value="MCP_transmembrane"/>
</dbReference>
<evidence type="ECO:0000313" key="11">
    <source>
        <dbReference type="EMBL" id="KAJ1955731.1"/>
    </source>
</evidence>
<dbReference type="PANTHER" id="PTHR45829">
    <property type="entry name" value="MITOCHONDRIAL CARRIER PROTEIN RIM2"/>
    <property type="match status" value="1"/>
</dbReference>
<dbReference type="PROSITE" id="PS50920">
    <property type="entry name" value="SOLCAR"/>
    <property type="match status" value="3"/>
</dbReference>
<evidence type="ECO:0000256" key="5">
    <source>
        <dbReference type="ARBA" id="ARBA00022792"/>
    </source>
</evidence>
<dbReference type="AlphaFoldDB" id="A0A9W8AQY9"/>
<dbReference type="Proteomes" id="UP001150925">
    <property type="component" value="Unassembled WGS sequence"/>
</dbReference>
<dbReference type="GO" id="GO:0005743">
    <property type="term" value="C:mitochondrial inner membrane"/>
    <property type="evidence" value="ECO:0007669"/>
    <property type="project" value="UniProtKB-SubCell"/>
</dbReference>
<comment type="similarity">
    <text evidence="10">Belongs to the mitochondrial carrier (TC 2.A.29) family.</text>
</comment>
<protein>
    <submittedName>
        <fullName evidence="11">Pyrimidine nucleotide transporter, mitochondrial</fullName>
    </submittedName>
</protein>
<dbReference type="EMBL" id="JANBPY010002269">
    <property type="protein sequence ID" value="KAJ1955731.1"/>
    <property type="molecule type" value="Genomic_DNA"/>
</dbReference>
<proteinExistence type="inferred from homology"/>
<dbReference type="InterPro" id="IPR049562">
    <property type="entry name" value="SLC25A33/36-like"/>
</dbReference>
<dbReference type="SUPFAM" id="SSF103506">
    <property type="entry name" value="Mitochondrial carrier"/>
    <property type="match status" value="1"/>
</dbReference>
<keyword evidence="5" id="KW-0999">Mitochondrion inner membrane</keyword>
<keyword evidence="8 9" id="KW-0472">Membrane</keyword>
<evidence type="ECO:0000313" key="12">
    <source>
        <dbReference type="Proteomes" id="UP001150925"/>
    </source>
</evidence>
<evidence type="ECO:0000256" key="2">
    <source>
        <dbReference type="ARBA" id="ARBA00022448"/>
    </source>
</evidence>
<feature type="repeat" description="Solcar" evidence="9">
    <location>
        <begin position="139"/>
        <end position="228"/>
    </location>
</feature>
<evidence type="ECO:0000256" key="6">
    <source>
        <dbReference type="ARBA" id="ARBA00022989"/>
    </source>
</evidence>
<reference evidence="11" key="1">
    <citation type="submission" date="2022-07" db="EMBL/GenBank/DDBJ databases">
        <title>Phylogenomic reconstructions and comparative analyses of Kickxellomycotina fungi.</title>
        <authorList>
            <person name="Reynolds N.K."/>
            <person name="Stajich J.E."/>
            <person name="Barry K."/>
            <person name="Grigoriev I.V."/>
            <person name="Crous P."/>
            <person name="Smith M.E."/>
        </authorList>
    </citation>
    <scope>NUCLEOTIDE SEQUENCE</scope>
    <source>
        <strain evidence="11">RSA 1196</strain>
    </source>
</reference>
<comment type="subcellular location">
    <subcellularLocation>
        <location evidence="1">Mitochondrion inner membrane</location>
        <topology evidence="1">Multi-pass membrane protein</topology>
    </subcellularLocation>
</comment>
<dbReference type="GO" id="GO:0015218">
    <property type="term" value="F:pyrimidine nucleotide transmembrane transporter activity"/>
    <property type="evidence" value="ECO:0007669"/>
    <property type="project" value="InterPro"/>
</dbReference>
<evidence type="ECO:0000256" key="9">
    <source>
        <dbReference type="PROSITE-ProRule" id="PRU00282"/>
    </source>
</evidence>
<keyword evidence="3 9" id="KW-0812">Transmembrane</keyword>
<feature type="repeat" description="Solcar" evidence="9">
    <location>
        <begin position="248"/>
        <end position="337"/>
    </location>
</feature>
<keyword evidence="6" id="KW-1133">Transmembrane helix</keyword>
<dbReference type="PANTHER" id="PTHR45829:SF4">
    <property type="entry name" value="MITOCHONDRIAL CARRIER PROTEIN RIM2"/>
    <property type="match status" value="1"/>
</dbReference>
<name>A0A9W8AQY9_9FUNG</name>
<dbReference type="InterPro" id="IPR023395">
    <property type="entry name" value="MCP_dom_sf"/>
</dbReference>
<organism evidence="11 12">
    <name type="scientific">Dispira parvispora</name>
    <dbReference type="NCBI Taxonomy" id="1520584"/>
    <lineage>
        <taxon>Eukaryota</taxon>
        <taxon>Fungi</taxon>
        <taxon>Fungi incertae sedis</taxon>
        <taxon>Zoopagomycota</taxon>
        <taxon>Kickxellomycotina</taxon>
        <taxon>Dimargaritomycetes</taxon>
        <taxon>Dimargaritales</taxon>
        <taxon>Dimargaritaceae</taxon>
        <taxon>Dispira</taxon>
    </lineage>
</organism>
<gene>
    <name evidence="11" type="primary">RIM2</name>
    <name evidence="11" type="ORF">IWQ62_005464</name>
</gene>
<sequence length="346" mass="37610">MSTNTATSTNKPVSPQQSVTKIDTSINWVHFIGGGVGGTVGAVLTCPLEVIKTRLQSSTYRTQPPPSHHGVRLALYRRAFQPIASTWTSIRTLYTMEGIPGLFKGIGPNLVGVIPSRAISFATYGNAKRMYTELNGNRESSLIYLASAATAGIITATATNPIWLVKTRMQLQSSARNSPPKYNNSLHCIYRVVREEGIRGLYKGLSASYLGVAESTIQWVIYEQLKLVIRGRKADSAISHSASSTTSKDWLEYLGAAGVAKLLAAVITYPHEVLRTRLRQLPAGAGNAPYRGIVDCFTTTLRTEGVGALYGGMAAHLLRTVPNAAIMFFCYELIVQKFGNADHTQR</sequence>
<dbReference type="Gene3D" id="1.50.40.10">
    <property type="entry name" value="Mitochondrial carrier domain"/>
    <property type="match status" value="2"/>
</dbReference>
<keyword evidence="7" id="KW-0496">Mitochondrion</keyword>
<evidence type="ECO:0000256" key="1">
    <source>
        <dbReference type="ARBA" id="ARBA00004448"/>
    </source>
</evidence>
<evidence type="ECO:0000256" key="3">
    <source>
        <dbReference type="ARBA" id="ARBA00022692"/>
    </source>
</evidence>
<keyword evidence="2 10" id="KW-0813">Transport</keyword>
<dbReference type="OrthoDB" id="269120at2759"/>
<evidence type="ECO:0000256" key="8">
    <source>
        <dbReference type="ARBA" id="ARBA00023136"/>
    </source>
</evidence>
<dbReference type="GO" id="GO:1990519">
    <property type="term" value="P:pyrimidine nucleotide import into mitochondrion"/>
    <property type="evidence" value="ECO:0007669"/>
    <property type="project" value="TreeGrafter"/>
</dbReference>
<dbReference type="Pfam" id="PF00153">
    <property type="entry name" value="Mito_carr"/>
    <property type="match status" value="3"/>
</dbReference>
<dbReference type="PRINTS" id="PR00926">
    <property type="entry name" value="MITOCARRIER"/>
</dbReference>
<keyword evidence="12" id="KW-1185">Reference proteome</keyword>
<evidence type="ECO:0000256" key="4">
    <source>
        <dbReference type="ARBA" id="ARBA00022737"/>
    </source>
</evidence>
<keyword evidence="4" id="KW-0677">Repeat</keyword>
<feature type="repeat" description="Solcar" evidence="9">
    <location>
        <begin position="25"/>
        <end position="130"/>
    </location>
</feature>
<comment type="caution">
    <text evidence="11">The sequence shown here is derived from an EMBL/GenBank/DDBJ whole genome shotgun (WGS) entry which is preliminary data.</text>
</comment>
<evidence type="ECO:0000256" key="7">
    <source>
        <dbReference type="ARBA" id="ARBA00023128"/>
    </source>
</evidence>
<evidence type="ECO:0000256" key="10">
    <source>
        <dbReference type="RuleBase" id="RU000488"/>
    </source>
</evidence>